<feature type="transmembrane region" description="Helical" evidence="3">
    <location>
        <begin position="29"/>
        <end position="47"/>
    </location>
</feature>
<keyword evidence="5" id="KW-1185">Reference proteome</keyword>
<proteinExistence type="predicted"/>
<dbReference type="GO" id="GO:0008137">
    <property type="term" value="F:NADH dehydrogenase (ubiquinone) activity"/>
    <property type="evidence" value="ECO:0007669"/>
    <property type="project" value="InterPro"/>
</dbReference>
<protein>
    <recommendedName>
        <fullName evidence="1">NADH-ubiquinone oxidoreductase chain 6</fullName>
    </recommendedName>
    <alternativeName>
        <fullName evidence="2">NADH dehydrogenase subunit 6</fullName>
    </alternativeName>
</protein>
<dbReference type="Pfam" id="PF00499">
    <property type="entry name" value="Oxidored_q3"/>
    <property type="match status" value="1"/>
</dbReference>
<accession>A0AA35RC12</accession>
<name>A0AA35RC12_GEOBA</name>
<evidence type="ECO:0000313" key="5">
    <source>
        <dbReference type="Proteomes" id="UP001174909"/>
    </source>
</evidence>
<keyword evidence="3" id="KW-1133">Transmembrane helix</keyword>
<reference evidence="4" key="1">
    <citation type="submission" date="2023-03" db="EMBL/GenBank/DDBJ databases">
        <authorList>
            <person name="Steffen K."/>
            <person name="Cardenas P."/>
        </authorList>
    </citation>
    <scope>NUCLEOTIDE SEQUENCE</scope>
</reference>
<dbReference type="Gene3D" id="1.20.120.1200">
    <property type="entry name" value="NADH-ubiquinone/plastoquinone oxidoreductase chain 6, subunit NuoJ"/>
    <property type="match status" value="1"/>
</dbReference>
<dbReference type="EMBL" id="CASHTH010000843">
    <property type="protein sequence ID" value="CAI8008419.1"/>
    <property type="molecule type" value="Genomic_DNA"/>
</dbReference>
<dbReference type="InterPro" id="IPR001457">
    <property type="entry name" value="NADH_UbQ/plastoQ_OxRdtase_su6"/>
</dbReference>
<sequence length="162" mass="16877">MSVALFIVLAVFILGGGLAVVVTRNVVQAALALLVSLVAVAGIYLVLYAEFLALVQVLIYGGAIVIVLIFAIMLTRNAEYPRTSDNRQWPLAALAALGLLGVLVPSFLINAVRGTEPSNASFTGIGESLFTTWAVPFEVASLVLLVALIGAIIIARSGPGEN</sequence>
<dbReference type="Proteomes" id="UP001174909">
    <property type="component" value="Unassembled WGS sequence"/>
</dbReference>
<dbReference type="InterPro" id="IPR042106">
    <property type="entry name" value="Nuo/plastoQ_OxRdtase_6_NuoJ"/>
</dbReference>
<organism evidence="4 5">
    <name type="scientific">Geodia barretti</name>
    <name type="common">Barrett's horny sponge</name>
    <dbReference type="NCBI Taxonomy" id="519541"/>
    <lineage>
        <taxon>Eukaryota</taxon>
        <taxon>Metazoa</taxon>
        <taxon>Porifera</taxon>
        <taxon>Demospongiae</taxon>
        <taxon>Heteroscleromorpha</taxon>
        <taxon>Tetractinellida</taxon>
        <taxon>Astrophorina</taxon>
        <taxon>Geodiidae</taxon>
        <taxon>Geodia</taxon>
    </lineage>
</organism>
<gene>
    <name evidence="4" type="ORF">GBAR_LOCUS5770</name>
</gene>
<dbReference type="PANTHER" id="PTHR33269:SF17">
    <property type="entry name" value="NADH-UBIQUINONE OXIDOREDUCTASE CHAIN 6"/>
    <property type="match status" value="1"/>
</dbReference>
<evidence type="ECO:0000256" key="1">
    <source>
        <dbReference type="ARBA" id="ARBA00021095"/>
    </source>
</evidence>
<evidence type="ECO:0000256" key="2">
    <source>
        <dbReference type="ARBA" id="ARBA00031019"/>
    </source>
</evidence>
<keyword evidence="3" id="KW-0472">Membrane</keyword>
<evidence type="ECO:0000256" key="3">
    <source>
        <dbReference type="SAM" id="Phobius"/>
    </source>
</evidence>
<comment type="caution">
    <text evidence="4">The sequence shown here is derived from an EMBL/GenBank/DDBJ whole genome shotgun (WGS) entry which is preliminary data.</text>
</comment>
<dbReference type="PANTHER" id="PTHR33269">
    <property type="entry name" value="NADH-UBIQUINONE OXIDOREDUCTASE CHAIN 6"/>
    <property type="match status" value="1"/>
</dbReference>
<evidence type="ECO:0000313" key="4">
    <source>
        <dbReference type="EMBL" id="CAI8008419.1"/>
    </source>
</evidence>
<feature type="transmembrane region" description="Helical" evidence="3">
    <location>
        <begin position="54"/>
        <end position="74"/>
    </location>
</feature>
<feature type="transmembrane region" description="Helical" evidence="3">
    <location>
        <begin position="133"/>
        <end position="155"/>
    </location>
</feature>
<feature type="transmembrane region" description="Helical" evidence="3">
    <location>
        <begin position="89"/>
        <end position="112"/>
    </location>
</feature>
<keyword evidence="3" id="KW-0812">Transmembrane</keyword>
<dbReference type="AlphaFoldDB" id="A0AA35RC12"/>